<dbReference type="SUPFAM" id="SSF50022">
    <property type="entry name" value="ISP domain"/>
    <property type="match status" value="1"/>
</dbReference>
<evidence type="ECO:0000313" key="7">
    <source>
        <dbReference type="EMBL" id="AEJ44076.1"/>
    </source>
</evidence>
<dbReference type="PATRIC" id="fig|1048834.4.peg.2049"/>
<dbReference type="Proteomes" id="UP000000292">
    <property type="component" value="Chromosome"/>
</dbReference>
<dbReference type="GO" id="GO:0016705">
    <property type="term" value="F:oxidoreductase activity, acting on paired donors, with incorporation or reduction of molecular oxygen"/>
    <property type="evidence" value="ECO:0007669"/>
    <property type="project" value="UniProtKB-ARBA"/>
</dbReference>
<evidence type="ECO:0000259" key="6">
    <source>
        <dbReference type="PROSITE" id="PS51296"/>
    </source>
</evidence>
<dbReference type="Pfam" id="PF19112">
    <property type="entry name" value="VanA_C"/>
    <property type="match status" value="1"/>
</dbReference>
<dbReference type="PANTHER" id="PTHR21266">
    <property type="entry name" value="IRON-SULFUR DOMAIN CONTAINING PROTEIN"/>
    <property type="match status" value="1"/>
</dbReference>
<keyword evidence="3" id="KW-0560">Oxidoreductase</keyword>
<dbReference type="InterPro" id="IPR044043">
    <property type="entry name" value="VanA_C_cat"/>
</dbReference>
<dbReference type="InterPro" id="IPR017941">
    <property type="entry name" value="Rieske_2Fe-2S"/>
</dbReference>
<dbReference type="Gene3D" id="3.90.380.10">
    <property type="entry name" value="Naphthalene 1,2-dioxygenase Alpha Subunit, Chain A, domain 1"/>
    <property type="match status" value="1"/>
</dbReference>
<dbReference type="PROSITE" id="PS51296">
    <property type="entry name" value="RIESKE"/>
    <property type="match status" value="1"/>
</dbReference>
<reference evidence="7 8" key="1">
    <citation type="journal article" date="2011" name="J. Bacteriol.">
        <title>Complete Genome Sequence of Alicyclobacillus acidocaldarius Strain Tc-4-1.</title>
        <authorList>
            <person name="Chen Y."/>
            <person name="He Y."/>
            <person name="Zhang B."/>
            <person name="Yang J."/>
            <person name="Li W."/>
            <person name="Dong Z."/>
            <person name="Hu S."/>
        </authorList>
    </citation>
    <scope>NUCLEOTIDE SEQUENCE [LARGE SCALE GENOMIC DNA]</scope>
    <source>
        <strain evidence="7 8">Tc-4-1</strain>
    </source>
</reference>
<dbReference type="PANTHER" id="PTHR21266:SF59">
    <property type="entry name" value="BLR4922 PROTEIN"/>
    <property type="match status" value="1"/>
</dbReference>
<gene>
    <name evidence="7" type="primary">vanA</name>
    <name evidence="7" type="ordered locus">TC41_2170</name>
</gene>
<dbReference type="PROSITE" id="PS00570">
    <property type="entry name" value="RING_HYDROXYL_ALPHA"/>
    <property type="match status" value="1"/>
</dbReference>
<evidence type="ECO:0000256" key="4">
    <source>
        <dbReference type="ARBA" id="ARBA00023004"/>
    </source>
</evidence>
<evidence type="ECO:0000313" key="8">
    <source>
        <dbReference type="Proteomes" id="UP000000292"/>
    </source>
</evidence>
<evidence type="ECO:0000256" key="5">
    <source>
        <dbReference type="ARBA" id="ARBA00023014"/>
    </source>
</evidence>
<dbReference type="GO" id="GO:0005506">
    <property type="term" value="F:iron ion binding"/>
    <property type="evidence" value="ECO:0007669"/>
    <property type="project" value="InterPro"/>
</dbReference>
<name>F8IFB1_ALIAT</name>
<dbReference type="HOGENOM" id="CLU_039484_1_2_9"/>
<dbReference type="GO" id="GO:0004497">
    <property type="term" value="F:monooxygenase activity"/>
    <property type="evidence" value="ECO:0007669"/>
    <property type="project" value="UniProtKB-ARBA"/>
</dbReference>
<dbReference type="InterPro" id="IPR036922">
    <property type="entry name" value="Rieske_2Fe-2S_sf"/>
</dbReference>
<dbReference type="EMBL" id="CP002902">
    <property type="protein sequence ID" value="AEJ44076.1"/>
    <property type="molecule type" value="Genomic_DNA"/>
</dbReference>
<organism evidence="7 8">
    <name type="scientific">Alicyclobacillus acidocaldarius (strain Tc-4-1)</name>
    <name type="common">Bacillus acidocaldarius</name>
    <dbReference type="NCBI Taxonomy" id="1048834"/>
    <lineage>
        <taxon>Bacteria</taxon>
        <taxon>Bacillati</taxon>
        <taxon>Bacillota</taxon>
        <taxon>Bacilli</taxon>
        <taxon>Bacillales</taxon>
        <taxon>Alicyclobacillaceae</taxon>
        <taxon>Alicyclobacillus</taxon>
    </lineage>
</organism>
<evidence type="ECO:0000256" key="2">
    <source>
        <dbReference type="ARBA" id="ARBA00022723"/>
    </source>
</evidence>
<accession>F8IFB1</accession>
<dbReference type="STRING" id="1048834.TC41_2170"/>
<evidence type="ECO:0000256" key="1">
    <source>
        <dbReference type="ARBA" id="ARBA00022714"/>
    </source>
</evidence>
<reference evidence="8" key="2">
    <citation type="submission" date="2011-06" db="EMBL/GenBank/DDBJ databases">
        <title>The complete genome sequence of Alicyclobacillus acidocaldarius sp. Tc-4-1.</title>
        <authorList>
            <person name="Chen Y."/>
            <person name="He Y."/>
            <person name="Dong Z."/>
            <person name="Hu S."/>
        </authorList>
    </citation>
    <scope>NUCLEOTIDE SEQUENCE [LARGE SCALE GENOMIC DNA]</scope>
    <source>
        <strain evidence="8">Tc-4-1</strain>
    </source>
</reference>
<dbReference type="Pfam" id="PF00355">
    <property type="entry name" value="Rieske"/>
    <property type="match status" value="1"/>
</dbReference>
<dbReference type="Gene3D" id="2.102.10.10">
    <property type="entry name" value="Rieske [2Fe-2S] iron-sulphur domain"/>
    <property type="match status" value="1"/>
</dbReference>
<proteinExistence type="predicted"/>
<dbReference type="InterPro" id="IPR050584">
    <property type="entry name" value="Cholesterol_7-desaturase"/>
</dbReference>
<protein>
    <submittedName>
        <fullName evidence="7">Rieske (2Fe-2S) iron-sulfur domain protein</fullName>
    </submittedName>
</protein>
<feature type="domain" description="Rieske" evidence="6">
    <location>
        <begin position="30"/>
        <end position="134"/>
    </location>
</feature>
<dbReference type="SUPFAM" id="SSF55961">
    <property type="entry name" value="Bet v1-like"/>
    <property type="match status" value="1"/>
</dbReference>
<keyword evidence="4" id="KW-0408">Iron</keyword>
<dbReference type="InterPro" id="IPR015881">
    <property type="entry name" value="ARHD_Rieske_2Fe_2S"/>
</dbReference>
<keyword evidence="5" id="KW-0411">Iron-sulfur</keyword>
<dbReference type="KEGG" id="aad:TC41_2170"/>
<dbReference type="GO" id="GO:0051537">
    <property type="term" value="F:2 iron, 2 sulfur cluster binding"/>
    <property type="evidence" value="ECO:0007669"/>
    <property type="project" value="UniProtKB-KW"/>
</dbReference>
<keyword evidence="2" id="KW-0479">Metal-binding</keyword>
<dbReference type="eggNOG" id="COG4638">
    <property type="taxonomic scope" value="Bacteria"/>
</dbReference>
<dbReference type="AlphaFoldDB" id="F8IFB1"/>
<keyword evidence="1" id="KW-0001">2Fe-2S</keyword>
<sequence>MLFTEKWRCCPVADRKSPAPSEDGVFPATWYAVCFSAQITRRRPLAARVAGRDLVLFRNASGRVHALSRYCTHRGADLALGRVEGAHLACAYHGWQFCGDGRCTRIPAHPDRPIPDFAHTRAYATCELAGITWVYLGGEARPPELRVFSELTDGSYRLVPYEDVWQAHLTRVVESVLDVAHLAFVHRKTIGRRTPAAIPRLSFETDGGNRILIRNGGGLLEYWFPQMWILRPTEGRGGFLNFVTFTPVDEETTRILGYAGRTFARSVPGMDALFRRYSLRVLREDQRVVESQHPRPIPEALRMEAHVPADAPQVRFRHRWYRFLTGDEPRVTVEHSDS</sequence>
<evidence type="ECO:0000256" key="3">
    <source>
        <dbReference type="ARBA" id="ARBA00023002"/>
    </source>
</evidence>